<dbReference type="AlphaFoldDB" id="A0AAQ4ETR3"/>
<feature type="region of interest" description="Disordered" evidence="1">
    <location>
        <begin position="1"/>
        <end position="29"/>
    </location>
</feature>
<evidence type="ECO:0000313" key="3">
    <source>
        <dbReference type="Proteomes" id="UP001321473"/>
    </source>
</evidence>
<sequence length="339" mass="36068">MDSEGWRAPPLPVCKRDLSPGDGEESAPAEVHRYLSSACDLKGNVYGGLDGSDLFDAGHGDSVSQNSDPSPSPASYSGATWPFLGGYRLWFHGVEATQRSRTPPSSTAMDSEGWRAPPLPVCKRDLSPGDGEESAPAEVHRYLSSACDLKGNVYGGLDGSDLFDAGHGDSVSQNSDPSPSPASYSGATWPFLGGYRLWFHGVEATQRSRTPPSSTAMDSEGWRAPPLPVCKRDLSPGDGEESAPAEVHRYLSSACDLKGNVYGGLDGSDLFDAGHGDSVSQNSDPSPSPASYSGATWPFLGGYRLWFHGVEATQRSRTPPSTTAMDSEGWRARRPLPVR</sequence>
<feature type="compositionally biased region" description="Polar residues" evidence="1">
    <location>
        <begin position="170"/>
        <end position="185"/>
    </location>
</feature>
<evidence type="ECO:0000313" key="2">
    <source>
        <dbReference type="EMBL" id="KAK8778184.1"/>
    </source>
</evidence>
<dbReference type="EMBL" id="JARKHS020011022">
    <property type="protein sequence ID" value="KAK8778184.1"/>
    <property type="molecule type" value="Genomic_DNA"/>
</dbReference>
<feature type="compositionally biased region" description="Polar residues" evidence="1">
    <location>
        <begin position="206"/>
        <end position="217"/>
    </location>
</feature>
<feature type="compositionally biased region" description="Polar residues" evidence="1">
    <location>
        <begin position="278"/>
        <end position="293"/>
    </location>
</feature>
<feature type="compositionally biased region" description="Polar residues" evidence="1">
    <location>
        <begin position="62"/>
        <end position="77"/>
    </location>
</feature>
<feature type="region of interest" description="Disordered" evidence="1">
    <location>
        <begin position="165"/>
        <end position="185"/>
    </location>
</feature>
<proteinExistence type="predicted"/>
<name>A0AAQ4ETR3_AMBAM</name>
<feature type="region of interest" description="Disordered" evidence="1">
    <location>
        <begin position="266"/>
        <end position="293"/>
    </location>
</feature>
<dbReference type="Proteomes" id="UP001321473">
    <property type="component" value="Unassembled WGS sequence"/>
</dbReference>
<reference evidence="2 3" key="1">
    <citation type="journal article" date="2023" name="Arcadia Sci">
        <title>De novo assembly of a long-read Amblyomma americanum tick genome.</title>
        <authorList>
            <person name="Chou S."/>
            <person name="Poskanzer K.E."/>
            <person name="Rollins M."/>
            <person name="Thuy-Boun P.S."/>
        </authorList>
    </citation>
    <scope>NUCLEOTIDE SEQUENCE [LARGE SCALE GENOMIC DNA]</scope>
    <source>
        <strain evidence="2">F_SG_1</strain>
        <tissue evidence="2">Salivary glands</tissue>
    </source>
</reference>
<feature type="region of interest" description="Disordered" evidence="1">
    <location>
        <begin position="206"/>
        <end position="245"/>
    </location>
</feature>
<evidence type="ECO:0000256" key="1">
    <source>
        <dbReference type="SAM" id="MobiDB-lite"/>
    </source>
</evidence>
<feature type="compositionally biased region" description="Polar residues" evidence="1">
    <location>
        <begin position="98"/>
        <end position="109"/>
    </location>
</feature>
<feature type="region of interest" description="Disordered" evidence="1">
    <location>
        <begin position="50"/>
        <end position="77"/>
    </location>
</feature>
<feature type="compositionally biased region" description="Polar residues" evidence="1">
    <location>
        <begin position="313"/>
        <end position="325"/>
    </location>
</feature>
<feature type="region of interest" description="Disordered" evidence="1">
    <location>
        <begin position="98"/>
        <end position="137"/>
    </location>
</feature>
<accession>A0AAQ4ETR3</accession>
<gene>
    <name evidence="2" type="ORF">V5799_020471</name>
</gene>
<keyword evidence="3" id="KW-1185">Reference proteome</keyword>
<feature type="region of interest" description="Disordered" evidence="1">
    <location>
        <begin position="311"/>
        <end position="339"/>
    </location>
</feature>
<protein>
    <submittedName>
        <fullName evidence="2">Uncharacterized protein</fullName>
    </submittedName>
</protein>
<comment type="caution">
    <text evidence="2">The sequence shown here is derived from an EMBL/GenBank/DDBJ whole genome shotgun (WGS) entry which is preliminary data.</text>
</comment>
<organism evidence="2 3">
    <name type="scientific">Amblyomma americanum</name>
    <name type="common">Lone star tick</name>
    <dbReference type="NCBI Taxonomy" id="6943"/>
    <lineage>
        <taxon>Eukaryota</taxon>
        <taxon>Metazoa</taxon>
        <taxon>Ecdysozoa</taxon>
        <taxon>Arthropoda</taxon>
        <taxon>Chelicerata</taxon>
        <taxon>Arachnida</taxon>
        <taxon>Acari</taxon>
        <taxon>Parasitiformes</taxon>
        <taxon>Ixodida</taxon>
        <taxon>Ixodoidea</taxon>
        <taxon>Ixodidae</taxon>
        <taxon>Amblyomminae</taxon>
        <taxon>Amblyomma</taxon>
    </lineage>
</organism>